<keyword evidence="3 7" id="KW-0347">Helicase</keyword>
<dbReference type="SMART" id="SM00490">
    <property type="entry name" value="HELICc"/>
    <property type="match status" value="1"/>
</dbReference>
<dbReference type="CDD" id="cd18787">
    <property type="entry name" value="SF2_C_DEAD"/>
    <property type="match status" value="1"/>
</dbReference>
<evidence type="ECO:0000256" key="2">
    <source>
        <dbReference type="ARBA" id="ARBA00022801"/>
    </source>
</evidence>
<dbReference type="InterPro" id="IPR014014">
    <property type="entry name" value="RNA_helicase_DEAD_Q_motif"/>
</dbReference>
<dbReference type="EC" id="3.6.4.13" evidence="7"/>
<dbReference type="AlphaFoldDB" id="A0AA85JHC2"/>
<dbReference type="InterPro" id="IPR027417">
    <property type="entry name" value="P-loop_NTPase"/>
</dbReference>
<dbReference type="SUPFAM" id="SSF52540">
    <property type="entry name" value="P-loop containing nucleoside triphosphate hydrolases"/>
    <property type="match status" value="1"/>
</dbReference>
<evidence type="ECO:0000313" key="12">
    <source>
        <dbReference type="WBParaSite" id="TREG1_20680.3"/>
    </source>
</evidence>
<dbReference type="Proteomes" id="UP000050795">
    <property type="component" value="Unassembled WGS sequence"/>
</dbReference>
<dbReference type="PROSITE" id="PS51194">
    <property type="entry name" value="HELICASE_CTER"/>
    <property type="match status" value="1"/>
</dbReference>
<keyword evidence="11" id="KW-1185">Reference proteome</keyword>
<dbReference type="PROSITE" id="PS51195">
    <property type="entry name" value="Q_MOTIF"/>
    <property type="match status" value="1"/>
</dbReference>
<evidence type="ECO:0000256" key="3">
    <source>
        <dbReference type="ARBA" id="ARBA00022806"/>
    </source>
</evidence>
<feature type="short sequence motif" description="Q motif" evidence="6">
    <location>
        <begin position="58"/>
        <end position="86"/>
    </location>
</feature>
<evidence type="ECO:0000259" key="9">
    <source>
        <dbReference type="PROSITE" id="PS51194"/>
    </source>
</evidence>
<comment type="domain">
    <text evidence="7">The Q motif is unique to and characteristic of the DEAD box family of RNA helicases and controls ATP binding and hydrolysis.</text>
</comment>
<dbReference type="GO" id="GO:0005524">
    <property type="term" value="F:ATP binding"/>
    <property type="evidence" value="ECO:0007669"/>
    <property type="project" value="UniProtKB-UniRule"/>
</dbReference>
<reference evidence="11" key="1">
    <citation type="submission" date="2022-06" db="EMBL/GenBank/DDBJ databases">
        <authorList>
            <person name="Berger JAMES D."/>
            <person name="Berger JAMES D."/>
        </authorList>
    </citation>
    <scope>NUCLEOTIDE SEQUENCE [LARGE SCALE GENOMIC DNA]</scope>
</reference>
<dbReference type="WBParaSite" id="TREG1_20680.3">
    <property type="protein sequence ID" value="TREG1_20680.3"/>
    <property type="gene ID" value="TREG1_20680"/>
</dbReference>
<accession>A0AA85JHC2</accession>
<name>A0AA85JHC2_TRIRE</name>
<organism evidence="11 12">
    <name type="scientific">Trichobilharzia regenti</name>
    <name type="common">Nasal bird schistosome</name>
    <dbReference type="NCBI Taxonomy" id="157069"/>
    <lineage>
        <taxon>Eukaryota</taxon>
        <taxon>Metazoa</taxon>
        <taxon>Spiralia</taxon>
        <taxon>Lophotrochozoa</taxon>
        <taxon>Platyhelminthes</taxon>
        <taxon>Trematoda</taxon>
        <taxon>Digenea</taxon>
        <taxon>Strigeidida</taxon>
        <taxon>Schistosomatoidea</taxon>
        <taxon>Schistosomatidae</taxon>
        <taxon>Trichobilharzia</taxon>
    </lineage>
</organism>
<dbReference type="GO" id="GO:0003723">
    <property type="term" value="F:RNA binding"/>
    <property type="evidence" value="ECO:0007669"/>
    <property type="project" value="UniProtKB-UniRule"/>
</dbReference>
<evidence type="ECO:0000259" key="10">
    <source>
        <dbReference type="PROSITE" id="PS51195"/>
    </source>
</evidence>
<evidence type="ECO:0000313" key="11">
    <source>
        <dbReference type="Proteomes" id="UP000050795"/>
    </source>
</evidence>
<dbReference type="GO" id="GO:0016787">
    <property type="term" value="F:hydrolase activity"/>
    <property type="evidence" value="ECO:0007669"/>
    <property type="project" value="UniProtKB-KW"/>
</dbReference>
<protein>
    <recommendedName>
        <fullName evidence="7">ATP-dependent RNA helicase</fullName>
        <ecNumber evidence="7">3.6.4.13</ecNumber>
    </recommendedName>
</protein>
<evidence type="ECO:0000256" key="5">
    <source>
        <dbReference type="ARBA" id="ARBA00022884"/>
    </source>
</evidence>
<keyword evidence="4 7" id="KW-0067">ATP-binding</keyword>
<evidence type="ECO:0000256" key="4">
    <source>
        <dbReference type="ARBA" id="ARBA00022840"/>
    </source>
</evidence>
<dbReference type="PANTHER" id="PTHR24031">
    <property type="entry name" value="RNA HELICASE"/>
    <property type="match status" value="1"/>
</dbReference>
<keyword evidence="1 7" id="KW-0547">Nucleotide-binding</keyword>
<comment type="similarity">
    <text evidence="7">Belongs to the DEAD box helicase family.</text>
</comment>
<proteinExistence type="inferred from homology"/>
<evidence type="ECO:0000256" key="6">
    <source>
        <dbReference type="PROSITE-ProRule" id="PRU00552"/>
    </source>
</evidence>
<feature type="domain" description="Helicase ATP-binding" evidence="8">
    <location>
        <begin position="89"/>
        <end position="336"/>
    </location>
</feature>
<comment type="catalytic activity">
    <reaction evidence="7">
        <text>ATP + H2O = ADP + phosphate + H(+)</text>
        <dbReference type="Rhea" id="RHEA:13065"/>
        <dbReference type="ChEBI" id="CHEBI:15377"/>
        <dbReference type="ChEBI" id="CHEBI:15378"/>
        <dbReference type="ChEBI" id="CHEBI:30616"/>
        <dbReference type="ChEBI" id="CHEBI:43474"/>
        <dbReference type="ChEBI" id="CHEBI:456216"/>
        <dbReference type="EC" id="3.6.4.13"/>
    </reaction>
</comment>
<feature type="domain" description="DEAD-box RNA helicase Q" evidence="10">
    <location>
        <begin position="58"/>
        <end position="86"/>
    </location>
</feature>
<evidence type="ECO:0000256" key="7">
    <source>
        <dbReference type="RuleBase" id="RU365068"/>
    </source>
</evidence>
<dbReference type="Gene3D" id="3.40.50.300">
    <property type="entry name" value="P-loop containing nucleotide triphosphate hydrolases"/>
    <property type="match status" value="2"/>
</dbReference>
<dbReference type="PROSITE" id="PS51192">
    <property type="entry name" value="HELICASE_ATP_BIND_1"/>
    <property type="match status" value="1"/>
</dbReference>
<keyword evidence="5 7" id="KW-0694">RNA-binding</keyword>
<dbReference type="InterPro" id="IPR014001">
    <property type="entry name" value="Helicase_ATP-bd"/>
</dbReference>
<evidence type="ECO:0000256" key="1">
    <source>
        <dbReference type="ARBA" id="ARBA00022741"/>
    </source>
</evidence>
<reference evidence="12" key="2">
    <citation type="submission" date="2023-11" db="UniProtKB">
        <authorList>
            <consortium name="WormBaseParasite"/>
        </authorList>
    </citation>
    <scope>IDENTIFICATION</scope>
</reference>
<sequence length="608" mass="69056">MDLRADDHLIGLDFQKDHPVDVREKKRGTKAKKYRLKNKIKVTTINKQLRIPRPIYSFQNKNCYIDDNILRNLSELAYKVPTPIQAQSIPIMMEHRNLLACAPTGSGKTVAYLLPVLNELLLTKPPDRVNSTDTLDGNMQLESKIFPFAIILAPTQELMHQIWSEAIRLCRGVQGDCYVAMLNQKHYSNRCKKNSDKTVATASVLQNSKKSRELRLHANTRILISTPSRLIALLSLPPKQCPFDFSRLCWIVVDECDKMLEVNFGDLSRLKSEHSDKEKYRPRGFHDQLAAILEATKTVHSNEQLQTRPAIALFSATIPDEVVLWAKSQLPAFLQTDNFALELVQLRVGIRNAAVSTVKQELRYCANEQGKLLEMRYLLANGLAYPCLIFMQSRERANEILKEILLSDANILVNVISSDKTIAQRSQVVRAFREGKLHVLICTDILGRGIDFKGVSMVVNYDVPASEQEYIHRVGRTGRAGHRGRAVTLWSDADLPHIDGILSVMKRSGSEVDAELDRLVNQWKTHRLNTLSKNKESNADRCMSSVISRRRGERRLAYKILKNSDRKRSKTADSEDKTLRKAIDIFEQTVRLIDSKLRVGAAVLKKIS</sequence>
<keyword evidence="2 7" id="KW-0378">Hydrolase</keyword>
<dbReference type="InterPro" id="IPR011545">
    <property type="entry name" value="DEAD/DEAH_box_helicase_dom"/>
</dbReference>
<comment type="function">
    <text evidence="7">RNA helicase.</text>
</comment>
<dbReference type="Pfam" id="PF00271">
    <property type="entry name" value="Helicase_C"/>
    <property type="match status" value="1"/>
</dbReference>
<feature type="domain" description="Helicase C-terminal" evidence="9">
    <location>
        <begin position="357"/>
        <end position="520"/>
    </location>
</feature>
<evidence type="ECO:0000259" key="8">
    <source>
        <dbReference type="PROSITE" id="PS51192"/>
    </source>
</evidence>
<dbReference type="SMART" id="SM00487">
    <property type="entry name" value="DEXDc"/>
    <property type="match status" value="1"/>
</dbReference>
<dbReference type="GO" id="GO:0003724">
    <property type="term" value="F:RNA helicase activity"/>
    <property type="evidence" value="ECO:0007669"/>
    <property type="project" value="UniProtKB-EC"/>
</dbReference>
<dbReference type="InterPro" id="IPR001650">
    <property type="entry name" value="Helicase_C-like"/>
</dbReference>
<dbReference type="Pfam" id="PF00270">
    <property type="entry name" value="DEAD"/>
    <property type="match status" value="1"/>
</dbReference>